<organism evidence="1 2">
    <name type="scientific">Geospiza parvula</name>
    <name type="common">Small tree-finch</name>
    <name type="synonym">Camarhynchus parvulus</name>
    <dbReference type="NCBI Taxonomy" id="87175"/>
    <lineage>
        <taxon>Eukaryota</taxon>
        <taxon>Metazoa</taxon>
        <taxon>Chordata</taxon>
        <taxon>Craniata</taxon>
        <taxon>Vertebrata</taxon>
        <taxon>Euteleostomi</taxon>
        <taxon>Archelosauria</taxon>
        <taxon>Archosauria</taxon>
        <taxon>Dinosauria</taxon>
        <taxon>Saurischia</taxon>
        <taxon>Theropoda</taxon>
        <taxon>Coelurosauria</taxon>
        <taxon>Aves</taxon>
        <taxon>Neognathae</taxon>
        <taxon>Neoaves</taxon>
        <taxon>Telluraves</taxon>
        <taxon>Australaves</taxon>
        <taxon>Passeriformes</taxon>
        <taxon>Thraupidae</taxon>
        <taxon>Camarhynchus</taxon>
    </lineage>
</organism>
<evidence type="ECO:0000313" key="2">
    <source>
        <dbReference type="Proteomes" id="UP000694382"/>
    </source>
</evidence>
<dbReference type="Ensembl" id="ENSCPVT00000027922.1">
    <property type="protein sequence ID" value="ENSCPVP00000025226.1"/>
    <property type="gene ID" value="ENSCPVG00000018016.1"/>
</dbReference>
<accession>A0A8U8CM84</accession>
<keyword evidence="2" id="KW-1185">Reference proteome</keyword>
<dbReference type="AlphaFoldDB" id="A0A8U8CM84"/>
<evidence type="ECO:0000313" key="1">
    <source>
        <dbReference type="Ensembl" id="ENSCPVP00000025226.1"/>
    </source>
</evidence>
<reference evidence="1" key="1">
    <citation type="submission" date="2020-02" db="EMBL/GenBank/DDBJ databases">
        <authorList>
            <person name="Enbody D E."/>
            <person name="Pettersson E M."/>
        </authorList>
    </citation>
    <scope>NUCLEOTIDE SEQUENCE [LARGE SCALE GENOMIC DNA]</scope>
</reference>
<proteinExistence type="predicted"/>
<name>A0A8U8CM84_GEOPR</name>
<reference evidence="1" key="2">
    <citation type="submission" date="2025-08" db="UniProtKB">
        <authorList>
            <consortium name="Ensembl"/>
        </authorList>
    </citation>
    <scope>IDENTIFICATION</scope>
</reference>
<protein>
    <submittedName>
        <fullName evidence="1">Uncharacterized protein</fullName>
    </submittedName>
</protein>
<sequence length="146" mass="15459">IPCPSPSPQPPSSFWLGWAPGAFPPTAHTREAVSRGQDLLWCGRSRICPVSPSPSFPCQGLWGKAALSVPLPCATEHRAGDQDIIPAELPPTSVCHHHPTLPTKGLLWFWFPLKTTGRKPSPGAALGGSSFSTDCPKCVVPTTGDT</sequence>
<reference evidence="1" key="3">
    <citation type="submission" date="2025-09" db="UniProtKB">
        <authorList>
            <consortium name="Ensembl"/>
        </authorList>
    </citation>
    <scope>IDENTIFICATION</scope>
</reference>
<dbReference type="Proteomes" id="UP000694382">
    <property type="component" value="Chromosome 14"/>
</dbReference>